<gene>
    <name evidence="2" type="ORF">GGI52_001037</name>
</gene>
<comment type="caution">
    <text evidence="2">The sequence shown here is derived from an EMBL/GenBank/DDBJ whole genome shotgun (WGS) entry which is preliminary data.</text>
</comment>
<evidence type="ECO:0000313" key="3">
    <source>
        <dbReference type="Proteomes" id="UP000553035"/>
    </source>
</evidence>
<organism evidence="2 3">
    <name type="scientific">Pseudomonas moraviensis</name>
    <dbReference type="NCBI Taxonomy" id="321662"/>
    <lineage>
        <taxon>Bacteria</taxon>
        <taxon>Pseudomonadati</taxon>
        <taxon>Pseudomonadota</taxon>
        <taxon>Gammaproteobacteria</taxon>
        <taxon>Pseudomonadales</taxon>
        <taxon>Pseudomonadaceae</taxon>
        <taxon>Pseudomonas</taxon>
    </lineage>
</organism>
<feature type="compositionally biased region" description="Basic residues" evidence="1">
    <location>
        <begin position="818"/>
        <end position="831"/>
    </location>
</feature>
<name>A0A7Y9VT23_9PSED</name>
<feature type="compositionally biased region" description="Basic and acidic residues" evidence="1">
    <location>
        <begin position="788"/>
        <end position="817"/>
    </location>
</feature>
<evidence type="ECO:0000256" key="1">
    <source>
        <dbReference type="SAM" id="MobiDB-lite"/>
    </source>
</evidence>
<sequence>MTTNTKQPQSHDKLDKLEEIISITCKRDINEAETRHKIIDFILHEFLNWPKNRVSVEEYISPGFADYVLKKTNGDDLLFIEAKRAGVFFNLPISASMNEKSCFIGIKKLITDQNIKSAMEQVRTYCFDTGCEYACISNGIEWIFFKTFEKGKRWENLQAFVIRSLDFFKSDYTKAINNFSFTAITENSSLPILLSSAPPKDRTIYFPKEKIPSYSHTITANRLASKLRPIINRYFGVIKDDDTEFMERCYVSQREYQGTSDGMRSLIHDSLSPYFSSYGVQQLDDTGKGGRLGGRLTKNIKEQRKGEVLVLFGGKGAGKSTFIKRLLHHNAPRWLREHSAIAIIDLLKTPEDVEVIRLAIWKNLIEKLDHDNILDSERNTLINELFSDRFEIAKKQDLAGLTASSENYNIKLNSLVSSWKADLPYCAERLVNRLSNKGKGAIIVIDNTDQYSTNVQDFCFSSAQEISERLQSIVLISMREERFYDSKIHGVLDAFQNSGFHISSPKPAEVFKKRLDYTVSILIDERKISTESIEDYNTDFTRDSSKYLRILSREFSNEQSPLNQFLTACAHGDIRLSLDLFRSFLLSGYTNVEEMISNGSWVFKIHQVIKPVMIPNRYFYDETVSDIPNIYQIRSIRHGSHFTGLRILRKISKGIDPSAPQYVSAAELKAYFAETFGMLDDFKQNLDTLLRHGFVESNNRLDSYSESVDSIKITSYGLYMLNELAYYFTYLDLVCTDCGIYDETVSNYLTEAARKEYGHFIKGERMERVGVRLERVEEFLKYIESEENREREAHSLGMPKDEMFTSKASESFRDEKKRVLKSAKRQSFKQH</sequence>
<evidence type="ECO:0000313" key="2">
    <source>
        <dbReference type="EMBL" id="NYH07994.1"/>
    </source>
</evidence>
<protein>
    <submittedName>
        <fullName evidence="2">GTPase SAR1 family protein</fullName>
    </submittedName>
</protein>
<feature type="region of interest" description="Disordered" evidence="1">
    <location>
        <begin position="788"/>
        <end position="831"/>
    </location>
</feature>
<proteinExistence type="predicted"/>
<dbReference type="SUPFAM" id="SSF52540">
    <property type="entry name" value="P-loop containing nucleoside triphosphate hydrolases"/>
    <property type="match status" value="1"/>
</dbReference>
<dbReference type="Proteomes" id="UP000553035">
    <property type="component" value="Unassembled WGS sequence"/>
</dbReference>
<dbReference type="Gene3D" id="3.40.50.300">
    <property type="entry name" value="P-loop containing nucleotide triphosphate hydrolases"/>
    <property type="match status" value="1"/>
</dbReference>
<dbReference type="InterPro" id="IPR027417">
    <property type="entry name" value="P-loop_NTPase"/>
</dbReference>
<reference evidence="2 3" key="1">
    <citation type="submission" date="2020-07" db="EMBL/GenBank/DDBJ databases">
        <title>Exploring microbial biodiversity for novel pathways involved in the catabolism of aromatic compounds derived from lignin.</title>
        <authorList>
            <person name="Elkins J."/>
        </authorList>
    </citation>
    <scope>NUCLEOTIDE SEQUENCE [LARGE SCALE GENOMIC DNA]</scope>
    <source>
        <strain evidence="2 3">VanB</strain>
    </source>
</reference>
<accession>A0A7Y9VT23</accession>
<dbReference type="RefSeq" id="WP_179692598.1">
    <property type="nucleotide sequence ID" value="NZ_JACCAT010000001.1"/>
</dbReference>
<dbReference type="EMBL" id="JACCAT010000001">
    <property type="protein sequence ID" value="NYH07994.1"/>
    <property type="molecule type" value="Genomic_DNA"/>
</dbReference>
<dbReference type="AlphaFoldDB" id="A0A7Y9VT23"/>